<evidence type="ECO:0000313" key="11">
    <source>
        <dbReference type="EMBL" id="OMJ92590.1"/>
    </source>
</evidence>
<dbReference type="InterPro" id="IPR000719">
    <property type="entry name" value="Prot_kinase_dom"/>
</dbReference>
<sequence>MLKSNTLKFMIHKLQADISPGGQSNTSDSSTSSSKCGKIVPKGFKNAVARYLPPSEQTFLRNSDEIEVESKVKNQAYIYKKLSKSWTNKTIEGLNSSVNLSKNSSEESKKTLENNNEIYFTGKVTAMVEDLCSRKLTENSLVENYDDEKGYFKGFCGDHIAFRYEILETLGKGTFGEVFKCLDHKINKCVAIKIIRNIPSQCKLAQEELEILQELSKNAKENGEFIVQMIDHFEFCGHLCITFELLNMSLLQALEKNRYQGLPIKSVKIIIKQLLTALKTIHSLHIIHCDLKLNNVLLKEKNKGRIKLIDFGSACKESKKVQEYLQNLYYRAPEIVLDIDYGKSIDIWSLGCITAELLTGQILFFAKNEQELFKMIVETCGLPDRNFVRKGRRNHIFMDRQGKLKVKTVPNSKSLNTVLQDFDNDTKSFVEACLKWQPEQRMTADQALAHPWISNVDIDECDSIVLF</sequence>
<feature type="binding site" evidence="7">
    <location>
        <position position="193"/>
    </location>
    <ligand>
        <name>ATP</name>
        <dbReference type="ChEBI" id="CHEBI:30616"/>
    </ligand>
</feature>
<evidence type="ECO:0000256" key="7">
    <source>
        <dbReference type="PROSITE-ProRule" id="PRU10141"/>
    </source>
</evidence>
<dbReference type="PANTHER" id="PTHR24058">
    <property type="entry name" value="DUAL SPECIFICITY PROTEIN KINASE"/>
    <property type="match status" value="1"/>
</dbReference>
<name>A0A1R2CUE9_9CILI</name>
<organism evidence="11 12">
    <name type="scientific">Stentor coeruleus</name>
    <dbReference type="NCBI Taxonomy" id="5963"/>
    <lineage>
        <taxon>Eukaryota</taxon>
        <taxon>Sar</taxon>
        <taxon>Alveolata</taxon>
        <taxon>Ciliophora</taxon>
        <taxon>Postciliodesmatophora</taxon>
        <taxon>Heterotrichea</taxon>
        <taxon>Heterotrichida</taxon>
        <taxon>Stentoridae</taxon>
        <taxon>Stentor</taxon>
    </lineage>
</organism>
<feature type="compositionally biased region" description="Low complexity" evidence="9">
    <location>
        <begin position="24"/>
        <end position="34"/>
    </location>
</feature>
<dbReference type="GO" id="GO:0004674">
    <property type="term" value="F:protein serine/threonine kinase activity"/>
    <property type="evidence" value="ECO:0007669"/>
    <property type="project" value="UniProtKB-KW"/>
</dbReference>
<keyword evidence="5" id="KW-0418">Kinase</keyword>
<dbReference type="InterPro" id="IPR050494">
    <property type="entry name" value="Ser_Thr_dual-spec_kinase"/>
</dbReference>
<dbReference type="SUPFAM" id="SSF56112">
    <property type="entry name" value="Protein kinase-like (PK-like)"/>
    <property type="match status" value="1"/>
</dbReference>
<feature type="domain" description="Protein kinase" evidence="10">
    <location>
        <begin position="164"/>
        <end position="453"/>
    </location>
</feature>
<reference evidence="11 12" key="1">
    <citation type="submission" date="2016-11" db="EMBL/GenBank/DDBJ databases">
        <title>The macronuclear genome of Stentor coeruleus: a giant cell with tiny introns.</title>
        <authorList>
            <person name="Slabodnick M."/>
            <person name="Ruby J.G."/>
            <person name="Reiff S.B."/>
            <person name="Swart E.C."/>
            <person name="Gosai S."/>
            <person name="Prabakaran S."/>
            <person name="Witkowska E."/>
            <person name="Larue G.E."/>
            <person name="Fisher S."/>
            <person name="Freeman R.M."/>
            <person name="Gunawardena J."/>
            <person name="Chu W."/>
            <person name="Stover N.A."/>
            <person name="Gregory B.D."/>
            <person name="Nowacki M."/>
            <person name="Derisi J."/>
            <person name="Roy S.W."/>
            <person name="Marshall W.F."/>
            <person name="Sood P."/>
        </authorList>
    </citation>
    <scope>NUCLEOTIDE SEQUENCE [LARGE SCALE GENOMIC DNA]</scope>
    <source>
        <strain evidence="11">WM001</strain>
    </source>
</reference>
<comment type="caution">
    <text evidence="11">The sequence shown here is derived from an EMBL/GenBank/DDBJ whole genome shotgun (WGS) entry which is preliminary data.</text>
</comment>
<dbReference type="InterPro" id="IPR011009">
    <property type="entry name" value="Kinase-like_dom_sf"/>
</dbReference>
<keyword evidence="4 7" id="KW-0547">Nucleotide-binding</keyword>
<feature type="region of interest" description="Disordered" evidence="9">
    <location>
        <begin position="18"/>
        <end position="37"/>
    </location>
</feature>
<keyword evidence="2 8" id="KW-0723">Serine/threonine-protein kinase</keyword>
<dbReference type="PROSITE" id="PS50011">
    <property type="entry name" value="PROTEIN_KINASE_DOM"/>
    <property type="match status" value="1"/>
</dbReference>
<evidence type="ECO:0000313" key="12">
    <source>
        <dbReference type="Proteomes" id="UP000187209"/>
    </source>
</evidence>
<evidence type="ECO:0000256" key="6">
    <source>
        <dbReference type="ARBA" id="ARBA00022840"/>
    </source>
</evidence>
<dbReference type="EMBL" id="MPUH01000058">
    <property type="protein sequence ID" value="OMJ92590.1"/>
    <property type="molecule type" value="Genomic_DNA"/>
</dbReference>
<gene>
    <name evidence="11" type="ORF">SteCoe_4600</name>
</gene>
<dbReference type="InterPro" id="IPR008271">
    <property type="entry name" value="Ser/Thr_kinase_AS"/>
</dbReference>
<dbReference type="PROSITE" id="PS00107">
    <property type="entry name" value="PROTEIN_KINASE_ATP"/>
    <property type="match status" value="1"/>
</dbReference>
<dbReference type="PROSITE" id="PS00108">
    <property type="entry name" value="PROTEIN_KINASE_ST"/>
    <property type="match status" value="1"/>
</dbReference>
<keyword evidence="12" id="KW-1185">Reference proteome</keyword>
<proteinExistence type="inferred from homology"/>
<evidence type="ECO:0000256" key="3">
    <source>
        <dbReference type="ARBA" id="ARBA00022679"/>
    </source>
</evidence>
<accession>A0A1R2CUE9</accession>
<dbReference type="AlphaFoldDB" id="A0A1R2CUE9"/>
<evidence type="ECO:0000256" key="5">
    <source>
        <dbReference type="ARBA" id="ARBA00022777"/>
    </source>
</evidence>
<evidence type="ECO:0000256" key="1">
    <source>
        <dbReference type="ARBA" id="ARBA00008867"/>
    </source>
</evidence>
<dbReference type="Proteomes" id="UP000187209">
    <property type="component" value="Unassembled WGS sequence"/>
</dbReference>
<evidence type="ECO:0000256" key="8">
    <source>
        <dbReference type="RuleBase" id="RU000304"/>
    </source>
</evidence>
<dbReference type="OrthoDB" id="9332038at2759"/>
<evidence type="ECO:0000256" key="2">
    <source>
        <dbReference type="ARBA" id="ARBA00022527"/>
    </source>
</evidence>
<dbReference type="SMART" id="SM00220">
    <property type="entry name" value="S_TKc"/>
    <property type="match status" value="1"/>
</dbReference>
<protein>
    <recommendedName>
        <fullName evidence="10">Protein kinase domain-containing protein</fullName>
    </recommendedName>
</protein>
<dbReference type="GO" id="GO:0005856">
    <property type="term" value="C:cytoskeleton"/>
    <property type="evidence" value="ECO:0007669"/>
    <property type="project" value="TreeGrafter"/>
</dbReference>
<evidence type="ECO:0000256" key="9">
    <source>
        <dbReference type="SAM" id="MobiDB-lite"/>
    </source>
</evidence>
<dbReference type="GO" id="GO:0005524">
    <property type="term" value="F:ATP binding"/>
    <property type="evidence" value="ECO:0007669"/>
    <property type="project" value="UniProtKB-UniRule"/>
</dbReference>
<dbReference type="Pfam" id="PF00069">
    <property type="entry name" value="Pkinase"/>
    <property type="match status" value="1"/>
</dbReference>
<dbReference type="Gene3D" id="3.30.200.20">
    <property type="entry name" value="Phosphorylase Kinase, domain 1"/>
    <property type="match status" value="1"/>
</dbReference>
<evidence type="ECO:0000256" key="4">
    <source>
        <dbReference type="ARBA" id="ARBA00022741"/>
    </source>
</evidence>
<evidence type="ECO:0000259" key="10">
    <source>
        <dbReference type="PROSITE" id="PS50011"/>
    </source>
</evidence>
<keyword evidence="6 7" id="KW-0067">ATP-binding</keyword>
<dbReference type="GO" id="GO:0005737">
    <property type="term" value="C:cytoplasm"/>
    <property type="evidence" value="ECO:0007669"/>
    <property type="project" value="TreeGrafter"/>
</dbReference>
<dbReference type="Gene3D" id="1.10.510.10">
    <property type="entry name" value="Transferase(Phosphotransferase) domain 1"/>
    <property type="match status" value="1"/>
</dbReference>
<keyword evidence="3" id="KW-0808">Transferase</keyword>
<dbReference type="PANTHER" id="PTHR24058:SF22">
    <property type="entry name" value="DUAL SPECIFICITY TYROSINE-PHOSPHORYLATION-REGULATED KINASE 4"/>
    <property type="match status" value="1"/>
</dbReference>
<dbReference type="InterPro" id="IPR017441">
    <property type="entry name" value="Protein_kinase_ATP_BS"/>
</dbReference>
<comment type="similarity">
    <text evidence="1">Belongs to the protein kinase superfamily. CMGC Ser/Thr protein kinase family. MNB/DYRK subfamily.</text>
</comment>